<reference evidence="2" key="1">
    <citation type="submission" date="2018-05" db="EMBL/GenBank/DDBJ databases">
        <authorList>
            <person name="Lanie J.A."/>
            <person name="Ng W.-L."/>
            <person name="Kazmierczak K.M."/>
            <person name="Andrzejewski T.M."/>
            <person name="Davidsen T.M."/>
            <person name="Wayne K.J."/>
            <person name="Tettelin H."/>
            <person name="Glass J.I."/>
            <person name="Rusch D."/>
            <person name="Podicherti R."/>
            <person name="Tsui H.-C.T."/>
            <person name="Winkler M.E."/>
        </authorList>
    </citation>
    <scope>NUCLEOTIDE SEQUENCE</scope>
</reference>
<dbReference type="PANTHER" id="PTHR30272">
    <property type="entry name" value="3-HYDROXYACYL-[ACYL-CARRIER-PROTEIN] DEHYDRATASE"/>
    <property type="match status" value="1"/>
</dbReference>
<proteinExistence type="predicted"/>
<organism evidence="2">
    <name type="scientific">marine metagenome</name>
    <dbReference type="NCBI Taxonomy" id="408172"/>
    <lineage>
        <taxon>unclassified sequences</taxon>
        <taxon>metagenomes</taxon>
        <taxon>ecological metagenomes</taxon>
    </lineage>
</organism>
<evidence type="ECO:0000313" key="2">
    <source>
        <dbReference type="EMBL" id="SVD71011.1"/>
    </source>
</evidence>
<dbReference type="InterPro" id="IPR029069">
    <property type="entry name" value="HotDog_dom_sf"/>
</dbReference>
<dbReference type="Pfam" id="PF07977">
    <property type="entry name" value="FabA"/>
    <property type="match status" value="1"/>
</dbReference>
<dbReference type="PANTHER" id="PTHR30272:SF1">
    <property type="entry name" value="3-HYDROXYACYL-[ACYL-CARRIER-PROTEIN] DEHYDRATASE"/>
    <property type="match status" value="1"/>
</dbReference>
<dbReference type="SUPFAM" id="SSF54637">
    <property type="entry name" value="Thioesterase/thiol ester dehydrase-isomerase"/>
    <property type="match status" value="1"/>
</dbReference>
<dbReference type="AlphaFoldDB" id="A0A382XKN2"/>
<accession>A0A382XKN2</accession>
<keyword evidence="1" id="KW-0456">Lyase</keyword>
<evidence type="ECO:0000256" key="1">
    <source>
        <dbReference type="ARBA" id="ARBA00023239"/>
    </source>
</evidence>
<evidence type="ECO:0008006" key="3">
    <source>
        <dbReference type="Google" id="ProtNLM"/>
    </source>
</evidence>
<dbReference type="Gene3D" id="3.10.129.10">
    <property type="entry name" value="Hotdog Thioesterase"/>
    <property type="match status" value="1"/>
</dbReference>
<name>A0A382XKN2_9ZZZZ</name>
<protein>
    <recommendedName>
        <fullName evidence="3">Beta-hydroxyacyl-ACP dehydratase</fullName>
    </recommendedName>
</protein>
<dbReference type="EMBL" id="UINC01168138">
    <property type="protein sequence ID" value="SVD71011.1"/>
    <property type="molecule type" value="Genomic_DNA"/>
</dbReference>
<dbReference type="GO" id="GO:0016829">
    <property type="term" value="F:lyase activity"/>
    <property type="evidence" value="ECO:0007669"/>
    <property type="project" value="UniProtKB-KW"/>
</dbReference>
<sequence>MIDYVKKIIPGKSAIGVKKLTEDDWFFKCHMERELAMPGTLQIEAMLQTLVLTVYTMEGHKGKFSYISNINTKLFSKVSPGNMFVIKADLLSYKRGIATGVAVGKINNKKVCQGEFIFISPHDLPRPKVN</sequence>
<dbReference type="InterPro" id="IPR013114">
    <property type="entry name" value="FabA_FabZ"/>
</dbReference>
<gene>
    <name evidence="2" type="ORF">METZ01_LOCUS423865</name>
</gene>